<gene>
    <name evidence="1" type="ORF">OLEA9_A097204</name>
</gene>
<keyword evidence="2" id="KW-1185">Reference proteome</keyword>
<dbReference type="AlphaFoldDB" id="A0A8S0V1R2"/>
<proteinExistence type="predicted"/>
<accession>A0A8S0V1R2</accession>
<reference evidence="1 2" key="1">
    <citation type="submission" date="2019-12" db="EMBL/GenBank/DDBJ databases">
        <authorList>
            <person name="Alioto T."/>
            <person name="Alioto T."/>
            <person name="Gomez Garrido J."/>
        </authorList>
    </citation>
    <scope>NUCLEOTIDE SEQUENCE [LARGE SCALE GENOMIC DNA]</scope>
</reference>
<sequence length="61" mass="7092">MRKGIWGIWSIQFNLQRNFLLSTQMIGRCCDYKLDSWKALINIQIGCCCNYVSAGIFVLEE</sequence>
<evidence type="ECO:0000313" key="1">
    <source>
        <dbReference type="EMBL" id="CAA3024309.1"/>
    </source>
</evidence>
<protein>
    <submittedName>
        <fullName evidence="1">Uncharacterized protein</fullName>
    </submittedName>
</protein>
<name>A0A8S0V1R2_OLEEU</name>
<dbReference type="EMBL" id="CACTIH010009106">
    <property type="protein sequence ID" value="CAA3024309.1"/>
    <property type="molecule type" value="Genomic_DNA"/>
</dbReference>
<dbReference type="Gramene" id="OE9A097204T1">
    <property type="protein sequence ID" value="OE9A097204C1"/>
    <property type="gene ID" value="OE9A097204"/>
</dbReference>
<organism evidence="1 2">
    <name type="scientific">Olea europaea subsp. europaea</name>
    <dbReference type="NCBI Taxonomy" id="158383"/>
    <lineage>
        <taxon>Eukaryota</taxon>
        <taxon>Viridiplantae</taxon>
        <taxon>Streptophyta</taxon>
        <taxon>Embryophyta</taxon>
        <taxon>Tracheophyta</taxon>
        <taxon>Spermatophyta</taxon>
        <taxon>Magnoliopsida</taxon>
        <taxon>eudicotyledons</taxon>
        <taxon>Gunneridae</taxon>
        <taxon>Pentapetalae</taxon>
        <taxon>asterids</taxon>
        <taxon>lamiids</taxon>
        <taxon>Lamiales</taxon>
        <taxon>Oleaceae</taxon>
        <taxon>Oleeae</taxon>
        <taxon>Olea</taxon>
    </lineage>
</organism>
<evidence type="ECO:0000313" key="2">
    <source>
        <dbReference type="Proteomes" id="UP000594638"/>
    </source>
</evidence>
<dbReference type="Proteomes" id="UP000594638">
    <property type="component" value="Unassembled WGS sequence"/>
</dbReference>
<comment type="caution">
    <text evidence="1">The sequence shown here is derived from an EMBL/GenBank/DDBJ whole genome shotgun (WGS) entry which is preliminary data.</text>
</comment>